<dbReference type="PANTHER" id="PTHR21666">
    <property type="entry name" value="PEPTIDASE-RELATED"/>
    <property type="match status" value="1"/>
</dbReference>
<dbReference type="InterPro" id="IPR016047">
    <property type="entry name" value="M23ase_b-sheet_dom"/>
</dbReference>
<reference evidence="4" key="1">
    <citation type="submission" date="2022-06" db="EMBL/GenBank/DDBJ databases">
        <title>Isolation of gut microbiota from human fecal samples.</title>
        <authorList>
            <person name="Pamer E.G."/>
            <person name="Barat B."/>
            <person name="Waligurski E."/>
            <person name="Medina S."/>
            <person name="Paddock L."/>
            <person name="Mostad J."/>
        </authorList>
    </citation>
    <scope>NUCLEOTIDE SEQUENCE</scope>
    <source>
        <strain evidence="4">DFI.9.91</strain>
    </source>
</reference>
<keyword evidence="2" id="KW-1133">Transmembrane helix</keyword>
<proteinExistence type="predicted"/>
<dbReference type="SUPFAM" id="SSF51261">
    <property type="entry name" value="Duplicated hybrid motif"/>
    <property type="match status" value="1"/>
</dbReference>
<dbReference type="Proteomes" id="UP001204562">
    <property type="component" value="Unassembled WGS sequence"/>
</dbReference>
<dbReference type="PANTHER" id="PTHR21666:SF270">
    <property type="entry name" value="MUREIN HYDROLASE ACTIVATOR ENVC"/>
    <property type="match status" value="1"/>
</dbReference>
<evidence type="ECO:0000256" key="1">
    <source>
        <dbReference type="SAM" id="MobiDB-lite"/>
    </source>
</evidence>
<comment type="caution">
    <text evidence="4">The sequence shown here is derived from an EMBL/GenBank/DDBJ whole genome shotgun (WGS) entry which is preliminary data.</text>
</comment>
<name>A0AAW5JMQ3_9FIRM</name>
<dbReference type="InterPro" id="IPR011055">
    <property type="entry name" value="Dup_hybrid_motif"/>
</dbReference>
<dbReference type="Gene3D" id="2.70.70.10">
    <property type="entry name" value="Glucose Permease (Domain IIA)"/>
    <property type="match status" value="1"/>
</dbReference>
<evidence type="ECO:0000313" key="5">
    <source>
        <dbReference type="Proteomes" id="UP001204562"/>
    </source>
</evidence>
<evidence type="ECO:0000313" key="4">
    <source>
        <dbReference type="EMBL" id="MCQ4770107.1"/>
    </source>
</evidence>
<evidence type="ECO:0000256" key="2">
    <source>
        <dbReference type="SAM" id="Phobius"/>
    </source>
</evidence>
<dbReference type="GO" id="GO:0004222">
    <property type="term" value="F:metalloendopeptidase activity"/>
    <property type="evidence" value="ECO:0007669"/>
    <property type="project" value="TreeGrafter"/>
</dbReference>
<gene>
    <name evidence="4" type="ORF">NE579_06460</name>
</gene>
<dbReference type="AlphaFoldDB" id="A0AAW5JMQ3"/>
<keyword evidence="2" id="KW-0812">Transmembrane</keyword>
<dbReference type="InterPro" id="IPR050570">
    <property type="entry name" value="Cell_wall_metabolism_enzyme"/>
</dbReference>
<dbReference type="CDD" id="cd12797">
    <property type="entry name" value="M23_peptidase"/>
    <property type="match status" value="1"/>
</dbReference>
<dbReference type="Pfam" id="PF01551">
    <property type="entry name" value="Peptidase_M23"/>
    <property type="match status" value="1"/>
</dbReference>
<organism evidence="4 5">
    <name type="scientific">Intestinimonas massiliensis</name>
    <name type="common">ex Afouda et al. 2020</name>
    <dbReference type="NCBI Taxonomy" id="1673721"/>
    <lineage>
        <taxon>Bacteria</taxon>
        <taxon>Bacillati</taxon>
        <taxon>Bacillota</taxon>
        <taxon>Clostridia</taxon>
        <taxon>Eubacteriales</taxon>
        <taxon>Intestinimonas</taxon>
    </lineage>
</organism>
<sequence length="331" mass="36180">MESAYSRTGRERQGKVRSRRTAGGYHPKRKVALAPRERRRLTQLGVCLALFLVIFLGRGVFPERMDTLRGELLQLIQTDTDFKAAFANLGRSIQRGEPVLDTLGDLWVDVFAGGGRVSSTYVNPRDHAPLYHEELAFLNARPTAVELLERRFGGLPAGEVSRREPAAEDVTVLPSAPEPVAYDGPPLPENATMERLPLGLDQTAAPVMAVVSSGYGWREHPIEGGEKFHAGADLAAPYGEAVGAFADGVVDYIGESPAYGQYLQIRHAGGVTSFYAHCSKLCVQQGQQVKLGEKVAEVGDTGETTGPHLHFELRLNGELLNPVYYIETLRE</sequence>
<feature type="compositionally biased region" description="Basic residues" evidence="1">
    <location>
        <begin position="15"/>
        <end position="29"/>
    </location>
</feature>
<evidence type="ECO:0000259" key="3">
    <source>
        <dbReference type="Pfam" id="PF01551"/>
    </source>
</evidence>
<dbReference type="RefSeq" id="WP_256303638.1">
    <property type="nucleotide sequence ID" value="NZ_JANFYS010000011.1"/>
</dbReference>
<protein>
    <submittedName>
        <fullName evidence="4">M23 family metallopeptidase</fullName>
    </submittedName>
</protein>
<dbReference type="EMBL" id="JANFYS010000011">
    <property type="protein sequence ID" value="MCQ4770107.1"/>
    <property type="molecule type" value="Genomic_DNA"/>
</dbReference>
<accession>A0AAW5JMQ3</accession>
<feature type="region of interest" description="Disordered" evidence="1">
    <location>
        <begin position="1"/>
        <end position="29"/>
    </location>
</feature>
<feature type="domain" description="M23ase beta-sheet core" evidence="3">
    <location>
        <begin position="228"/>
        <end position="322"/>
    </location>
</feature>
<keyword evidence="2" id="KW-0472">Membrane</keyword>
<feature type="transmembrane region" description="Helical" evidence="2">
    <location>
        <begin position="41"/>
        <end position="61"/>
    </location>
</feature>